<evidence type="ECO:0000256" key="11">
    <source>
        <dbReference type="ARBA" id="ARBA00023098"/>
    </source>
</evidence>
<evidence type="ECO:0000256" key="10">
    <source>
        <dbReference type="ARBA" id="ARBA00022989"/>
    </source>
</evidence>
<dbReference type="InterPro" id="IPR048254">
    <property type="entry name" value="CDP_ALCOHOL_P_TRANSF_CS"/>
</dbReference>
<reference evidence="18 19" key="1">
    <citation type="submission" date="2015-10" db="EMBL/GenBank/DDBJ databases">
        <title>Metagenome-Assembled Genomes uncover a global brackish microbiome.</title>
        <authorList>
            <person name="Hugerth L.W."/>
            <person name="Larsson J."/>
            <person name="Alneberg J."/>
            <person name="Lindh M.V."/>
            <person name="Legrand C."/>
            <person name="Pinhassi J."/>
            <person name="Andersson A.F."/>
        </authorList>
    </citation>
    <scope>NUCLEOTIDE SEQUENCE [LARGE SCALE GENOMIC DNA]</scope>
    <source>
        <strain evidence="18">BACL18 MAG-120507-bin52</strain>
    </source>
</reference>
<evidence type="ECO:0000256" key="1">
    <source>
        <dbReference type="ARBA" id="ARBA00000287"/>
    </source>
</evidence>
<evidence type="ECO:0000256" key="3">
    <source>
        <dbReference type="ARBA" id="ARBA00004308"/>
    </source>
</evidence>
<keyword evidence="7" id="KW-0444">Lipid biosynthesis</keyword>
<comment type="caution">
    <text evidence="18">The sequence shown here is derived from an EMBL/GenBank/DDBJ whole genome shotgun (WGS) entry which is preliminary data.</text>
</comment>
<feature type="transmembrane region" description="Helical" evidence="17">
    <location>
        <begin position="94"/>
        <end position="114"/>
    </location>
</feature>
<dbReference type="InterPro" id="IPR004533">
    <property type="entry name" value="CDP-diaglyc--ser_O-PTrfase"/>
</dbReference>
<gene>
    <name evidence="18" type="ORF">ABR82_07495</name>
</gene>
<evidence type="ECO:0000256" key="13">
    <source>
        <dbReference type="ARBA" id="ARBA00023209"/>
    </source>
</evidence>
<dbReference type="Gene3D" id="1.20.120.1760">
    <property type="match status" value="1"/>
</dbReference>
<feature type="transmembrane region" description="Helical" evidence="17">
    <location>
        <begin position="225"/>
        <end position="253"/>
    </location>
</feature>
<evidence type="ECO:0000256" key="8">
    <source>
        <dbReference type="ARBA" id="ARBA00022679"/>
    </source>
</evidence>
<dbReference type="GO" id="GO:0008654">
    <property type="term" value="P:phospholipid biosynthetic process"/>
    <property type="evidence" value="ECO:0007669"/>
    <property type="project" value="UniProtKB-KW"/>
</dbReference>
<keyword evidence="11" id="KW-0443">Lipid metabolism</keyword>
<feature type="transmembrane region" description="Helical" evidence="17">
    <location>
        <begin position="158"/>
        <end position="175"/>
    </location>
</feature>
<dbReference type="EC" id="2.7.8.8" evidence="5"/>
<evidence type="ECO:0000256" key="17">
    <source>
        <dbReference type="SAM" id="Phobius"/>
    </source>
</evidence>
<accession>A0A0R2RRQ1</accession>
<name>A0A0R2RRQ1_9BACT</name>
<evidence type="ECO:0000256" key="5">
    <source>
        <dbReference type="ARBA" id="ARBA00013174"/>
    </source>
</evidence>
<keyword evidence="12 17" id="KW-0472">Membrane</keyword>
<protein>
    <recommendedName>
        <fullName evidence="6">CDP-diacylglycerol--serine O-phosphatidyltransferase</fullName>
        <ecNumber evidence="5">2.7.8.8</ecNumber>
    </recommendedName>
    <alternativeName>
        <fullName evidence="15">Phosphatidylserine synthase</fullName>
    </alternativeName>
</protein>
<keyword evidence="13" id="KW-0594">Phospholipid biosynthesis</keyword>
<feature type="transmembrane region" description="Helical" evidence="17">
    <location>
        <begin position="16"/>
        <end position="40"/>
    </location>
</feature>
<dbReference type="GO" id="GO:0012505">
    <property type="term" value="C:endomembrane system"/>
    <property type="evidence" value="ECO:0007669"/>
    <property type="project" value="UniProtKB-SubCell"/>
</dbReference>
<dbReference type="NCBIfam" id="TIGR00473">
    <property type="entry name" value="pssA"/>
    <property type="match status" value="1"/>
</dbReference>
<keyword evidence="14" id="KW-1208">Phospholipid metabolism</keyword>
<dbReference type="GO" id="GO:0003882">
    <property type="term" value="F:CDP-diacylglycerol-serine O-phosphatidyltransferase activity"/>
    <property type="evidence" value="ECO:0007669"/>
    <property type="project" value="UniProtKB-EC"/>
</dbReference>
<evidence type="ECO:0000256" key="4">
    <source>
        <dbReference type="ARBA" id="ARBA00010441"/>
    </source>
</evidence>
<keyword evidence="9 17" id="KW-0812">Transmembrane</keyword>
<evidence type="ECO:0000256" key="16">
    <source>
        <dbReference type="RuleBase" id="RU003750"/>
    </source>
</evidence>
<dbReference type="Pfam" id="PF01066">
    <property type="entry name" value="CDP-OH_P_transf"/>
    <property type="match status" value="1"/>
</dbReference>
<evidence type="ECO:0000256" key="12">
    <source>
        <dbReference type="ARBA" id="ARBA00023136"/>
    </source>
</evidence>
<organism evidence="18 19">
    <name type="scientific">Verrucomicrobia subdivision 6 bacterium BACL9 MAG-120507-bin52</name>
    <dbReference type="NCBI Taxonomy" id="1655590"/>
    <lineage>
        <taxon>Bacteria</taxon>
        <taxon>Pseudomonadati</taxon>
        <taxon>Verrucomicrobiota</taxon>
        <taxon>Verrucomicrobiia</taxon>
        <taxon>Verrucomicrobiales</taxon>
        <taxon>Verrucomicrobia subdivision 6</taxon>
    </lineage>
</organism>
<keyword evidence="10 17" id="KW-1133">Transmembrane helix</keyword>
<proteinExistence type="inferred from homology"/>
<dbReference type="AlphaFoldDB" id="A0A0R2RRQ1"/>
<feature type="transmembrane region" description="Helical" evidence="17">
    <location>
        <begin position="187"/>
        <end position="204"/>
    </location>
</feature>
<evidence type="ECO:0000256" key="9">
    <source>
        <dbReference type="ARBA" id="ARBA00022692"/>
    </source>
</evidence>
<evidence type="ECO:0000256" key="7">
    <source>
        <dbReference type="ARBA" id="ARBA00022516"/>
    </source>
</evidence>
<comment type="subcellular location">
    <subcellularLocation>
        <location evidence="3">Endomembrane system</location>
    </subcellularLocation>
    <subcellularLocation>
        <location evidence="2">Membrane</location>
        <topology evidence="2">Multi-pass membrane protein</topology>
    </subcellularLocation>
</comment>
<comment type="similarity">
    <text evidence="4 16">Belongs to the CDP-alcohol phosphatidyltransferase class-I family.</text>
</comment>
<evidence type="ECO:0000256" key="6">
    <source>
        <dbReference type="ARBA" id="ARBA00017171"/>
    </source>
</evidence>
<dbReference type="Proteomes" id="UP000051269">
    <property type="component" value="Unassembled WGS sequence"/>
</dbReference>
<dbReference type="GO" id="GO:0016020">
    <property type="term" value="C:membrane"/>
    <property type="evidence" value="ECO:0007669"/>
    <property type="project" value="UniProtKB-SubCell"/>
</dbReference>
<dbReference type="PROSITE" id="PS00379">
    <property type="entry name" value="CDP_ALCOHOL_P_TRANSF"/>
    <property type="match status" value="1"/>
</dbReference>
<feature type="transmembrane region" description="Helical" evidence="17">
    <location>
        <begin position="120"/>
        <end position="137"/>
    </location>
</feature>
<dbReference type="InterPro" id="IPR043130">
    <property type="entry name" value="CDP-OH_PTrfase_TM_dom"/>
</dbReference>
<evidence type="ECO:0000256" key="14">
    <source>
        <dbReference type="ARBA" id="ARBA00023264"/>
    </source>
</evidence>
<evidence type="ECO:0000256" key="15">
    <source>
        <dbReference type="ARBA" id="ARBA00032361"/>
    </source>
</evidence>
<dbReference type="EMBL" id="LIBO01000004">
    <property type="protein sequence ID" value="KRO63181.1"/>
    <property type="molecule type" value="Genomic_DNA"/>
</dbReference>
<evidence type="ECO:0000256" key="2">
    <source>
        <dbReference type="ARBA" id="ARBA00004141"/>
    </source>
</evidence>
<sequence>MARLKNRPPNSARKGVAYLLPSLMTAGNLFCGFMAVLQIIQGSLLQAEDNIAWTQPYETSLLWILGAFIFDMLDGRVARLGGHESAFGREFDSLADVISFGIAPALLVFKIVLAELPARIGWMIAFVYLVCGAMRLARFNTLAVEPQNPSRSKDFSGFPIPAAAGLVASVTLLLLKYYESDRVIGNFKYALAALLLFLSFMMFSKVSYPSFKTLDWRSQRPIPRLLLIVAALALIVQTYHYSLAVLFTGYLIYGFVRPKLSRRIRAEIEEEKIRSTV</sequence>
<keyword evidence="8 16" id="KW-0808">Transferase</keyword>
<evidence type="ECO:0000313" key="19">
    <source>
        <dbReference type="Proteomes" id="UP000051269"/>
    </source>
</evidence>
<comment type="catalytic activity">
    <reaction evidence="1">
        <text>a CDP-1,2-diacyl-sn-glycerol + L-serine = a 1,2-diacyl-sn-glycero-3-phospho-L-serine + CMP + H(+)</text>
        <dbReference type="Rhea" id="RHEA:16913"/>
        <dbReference type="ChEBI" id="CHEBI:15378"/>
        <dbReference type="ChEBI" id="CHEBI:33384"/>
        <dbReference type="ChEBI" id="CHEBI:57262"/>
        <dbReference type="ChEBI" id="CHEBI:58332"/>
        <dbReference type="ChEBI" id="CHEBI:60377"/>
        <dbReference type="EC" id="2.7.8.8"/>
    </reaction>
</comment>
<evidence type="ECO:0000313" key="18">
    <source>
        <dbReference type="EMBL" id="KRO63181.1"/>
    </source>
</evidence>
<dbReference type="InterPro" id="IPR000462">
    <property type="entry name" value="CDP-OH_P_trans"/>
</dbReference>